<gene>
    <name evidence="2" type="ORF">ACFPZ4_21605</name>
</gene>
<accession>A0ABW1HRM8</accession>
<dbReference type="RefSeq" id="WP_377537090.1">
    <property type="nucleotide sequence ID" value="NZ_CP160047.1"/>
</dbReference>
<dbReference type="Proteomes" id="UP001596207">
    <property type="component" value="Unassembled WGS sequence"/>
</dbReference>
<sequence>MRSRRRRSVIRATPPPTSATPVSAMPVTATPVSGRSLPPPVPPDGEAVGDAESDGVGDSEADGDSDADGDSEGSGDSDADGDSDGSGDSETDGVGVGVGVGVGLGTVPLQVWLTLKSSPVPLIVADPSTSFHPAGVNR</sequence>
<organism evidence="2 3">
    <name type="scientific">Micromonospora harpali</name>
    <dbReference type="NCBI Taxonomy" id="1490225"/>
    <lineage>
        <taxon>Bacteria</taxon>
        <taxon>Bacillati</taxon>
        <taxon>Actinomycetota</taxon>
        <taxon>Actinomycetes</taxon>
        <taxon>Micromonosporales</taxon>
        <taxon>Micromonosporaceae</taxon>
        <taxon>Micromonospora</taxon>
    </lineage>
</organism>
<evidence type="ECO:0000313" key="2">
    <source>
        <dbReference type="EMBL" id="MFC5944062.1"/>
    </source>
</evidence>
<name>A0ABW1HRM8_9ACTN</name>
<dbReference type="EMBL" id="JBHSQQ010000156">
    <property type="protein sequence ID" value="MFC5944062.1"/>
    <property type="molecule type" value="Genomic_DNA"/>
</dbReference>
<evidence type="ECO:0000313" key="3">
    <source>
        <dbReference type="Proteomes" id="UP001596207"/>
    </source>
</evidence>
<proteinExistence type="predicted"/>
<comment type="caution">
    <text evidence="2">The sequence shown here is derived from an EMBL/GenBank/DDBJ whole genome shotgun (WGS) entry which is preliminary data.</text>
</comment>
<protein>
    <submittedName>
        <fullName evidence="2">Uncharacterized protein</fullName>
    </submittedName>
</protein>
<evidence type="ECO:0000256" key="1">
    <source>
        <dbReference type="SAM" id="MobiDB-lite"/>
    </source>
</evidence>
<feature type="compositionally biased region" description="Acidic residues" evidence="1">
    <location>
        <begin position="47"/>
        <end position="91"/>
    </location>
</feature>
<keyword evidence="3" id="KW-1185">Reference proteome</keyword>
<reference evidence="3" key="1">
    <citation type="journal article" date="2019" name="Int. J. Syst. Evol. Microbiol.">
        <title>The Global Catalogue of Microorganisms (GCM) 10K type strain sequencing project: providing services to taxonomists for standard genome sequencing and annotation.</title>
        <authorList>
            <consortium name="The Broad Institute Genomics Platform"/>
            <consortium name="The Broad Institute Genome Sequencing Center for Infectious Disease"/>
            <person name="Wu L."/>
            <person name="Ma J."/>
        </authorList>
    </citation>
    <scope>NUCLEOTIDE SEQUENCE [LARGE SCALE GENOMIC DNA]</scope>
    <source>
        <strain evidence="3">CGMCC 4.7173</strain>
    </source>
</reference>
<feature type="region of interest" description="Disordered" evidence="1">
    <location>
        <begin position="1"/>
        <end position="101"/>
    </location>
</feature>